<evidence type="ECO:0000259" key="1">
    <source>
        <dbReference type="Pfam" id="PF18546"/>
    </source>
</evidence>
<reference evidence="3" key="1">
    <citation type="journal article" date="2019" name="Int. J. Syst. Evol. Microbiol.">
        <title>The Global Catalogue of Microorganisms (GCM) 10K type strain sequencing project: providing services to taxonomists for standard genome sequencing and annotation.</title>
        <authorList>
            <consortium name="The Broad Institute Genomics Platform"/>
            <consortium name="The Broad Institute Genome Sequencing Center for Infectious Disease"/>
            <person name="Wu L."/>
            <person name="Ma J."/>
        </authorList>
    </citation>
    <scope>NUCLEOTIDE SEQUENCE [LARGE SCALE GENOMIC DNA]</scope>
    <source>
        <strain evidence="3">KCTC 42964</strain>
    </source>
</reference>
<evidence type="ECO:0000313" key="3">
    <source>
        <dbReference type="Proteomes" id="UP001595528"/>
    </source>
</evidence>
<feature type="domain" description="Metanogen output" evidence="1">
    <location>
        <begin position="28"/>
        <end position="159"/>
    </location>
</feature>
<evidence type="ECO:0000313" key="2">
    <source>
        <dbReference type="EMBL" id="MFC3226439.1"/>
    </source>
</evidence>
<name>A0ABV7KWC3_9PROT</name>
<keyword evidence="3" id="KW-1185">Reference proteome</keyword>
<gene>
    <name evidence="2" type="ORF">ACFOGJ_04315</name>
</gene>
<comment type="caution">
    <text evidence="2">The sequence shown here is derived from an EMBL/GenBank/DDBJ whole genome shotgun (WGS) entry which is preliminary data.</text>
</comment>
<accession>A0ABV7KWC3</accession>
<proteinExistence type="predicted"/>
<dbReference type="Pfam" id="PF18546">
    <property type="entry name" value="MetOD1"/>
    <property type="match status" value="1"/>
</dbReference>
<dbReference type="Proteomes" id="UP001595528">
    <property type="component" value="Unassembled WGS sequence"/>
</dbReference>
<sequence>MKDKDQTDRNLASCEAPVDRDMFLQDVILDLADTIQNVVGAKDAKGFISIVGARMGDRLNERYKKQAARSSLDRTEVAQVLVDLKNRIDGDFRVVEENDDRIVLVNGRCPFGSSVLGKPALCMMTSNVFGRIAAENLGYAHIVIEEAIALGHAGCRVVVNLKPDAETEGEGTEYFGMPANE</sequence>
<dbReference type="EMBL" id="JBHRTR010000013">
    <property type="protein sequence ID" value="MFC3226439.1"/>
    <property type="molecule type" value="Genomic_DNA"/>
</dbReference>
<protein>
    <submittedName>
        <fullName evidence="2">Methanogen output domain 1-containing protein</fullName>
    </submittedName>
</protein>
<organism evidence="2 3">
    <name type="scientific">Marinibaculum pumilum</name>
    <dbReference type="NCBI Taxonomy" id="1766165"/>
    <lineage>
        <taxon>Bacteria</taxon>
        <taxon>Pseudomonadati</taxon>
        <taxon>Pseudomonadota</taxon>
        <taxon>Alphaproteobacteria</taxon>
        <taxon>Rhodospirillales</taxon>
        <taxon>Rhodospirillaceae</taxon>
        <taxon>Marinibaculum</taxon>
    </lineage>
</organism>
<dbReference type="InterPro" id="IPR041359">
    <property type="entry name" value="MetOD1"/>
</dbReference>
<dbReference type="RefSeq" id="WP_379898427.1">
    <property type="nucleotide sequence ID" value="NZ_JBHRTR010000013.1"/>
</dbReference>